<evidence type="ECO:0000256" key="1">
    <source>
        <dbReference type="ARBA" id="ARBA00023242"/>
    </source>
</evidence>
<comment type="caution">
    <text evidence="4">The sequence shown here is derived from an EMBL/GenBank/DDBJ whole genome shotgun (WGS) entry which is preliminary data.</text>
</comment>
<sequence>MCRIYNTECVFPDAAVPLPIVGQGHEPIANPVPSPRQTLRPSQPIVLGSTASPSSRVDVDAFTAQVSSHDSGSRKRRRRQRTPSPGPNDTHSQHLTSPDLSLSIAVPAPGHGTVCVTPGSQTLPDLRGNFSVSQPTPISVYDKDQDNSHIVGPANESDSQVLTDYLSCFHGTSSALRLFRMMPTSWSKPVMFTPAQNRTFGKSSTEGLAFEKLRAIEEKLGDYAEPLTEVFFNKTNMCLPLLDHPSFIIQYRNAKDKISPALLASLYAHSLTYWTSSHRLREVTPPDHRLIWNLASDALYAELHTAPGISTIIALLLDICGRPTTSLIANGVLLGSAVSLAHSLGLNRNPLQWDIPDAEKLLRMKIWWSLQVHDTWLSFAYGTPAHIQRTQSDVPAPDLSLFTLSDRMDGSTESLAVFVALLGLTNVLDHYLKYLYHISDGLAGSRSSIEDLELKLNQWIDSLQPDIRRIITRGSDLSTPGAANLRLSYLSIRFLLCRLKLDHDRQRKATDYTILGNRHMQVQCTAEDIVIFVQELEDAQLKDFWLPTSAFTFTSVTTALLRSAIESKGTSAANAGQQNTSLQLARDMILALRNLHDKFGWDPGEHCLAQYSSVVEKLTEVPGTNLDTLMFPGLDGTAVEDALAYDAGMTNLWDATPGT</sequence>
<protein>
    <recommendedName>
        <fullName evidence="3">Xylanolytic transcriptional activator regulatory domain-containing protein</fullName>
    </recommendedName>
</protein>
<feature type="compositionally biased region" description="Polar residues" evidence="2">
    <location>
        <begin position="87"/>
        <end position="97"/>
    </location>
</feature>
<dbReference type="SMART" id="SM00906">
    <property type="entry name" value="Fungal_trans"/>
    <property type="match status" value="1"/>
</dbReference>
<evidence type="ECO:0000256" key="2">
    <source>
        <dbReference type="SAM" id="MobiDB-lite"/>
    </source>
</evidence>
<organism evidence="4 5">
    <name type="scientific">Sarocladium strictum</name>
    <name type="common">Black bundle disease fungus</name>
    <name type="synonym">Acremonium strictum</name>
    <dbReference type="NCBI Taxonomy" id="5046"/>
    <lineage>
        <taxon>Eukaryota</taxon>
        <taxon>Fungi</taxon>
        <taxon>Dikarya</taxon>
        <taxon>Ascomycota</taxon>
        <taxon>Pezizomycotina</taxon>
        <taxon>Sordariomycetes</taxon>
        <taxon>Hypocreomycetidae</taxon>
        <taxon>Hypocreales</taxon>
        <taxon>Sarocladiaceae</taxon>
        <taxon>Sarocladium</taxon>
    </lineage>
</organism>
<evidence type="ECO:0000313" key="5">
    <source>
        <dbReference type="Proteomes" id="UP001175261"/>
    </source>
</evidence>
<dbReference type="AlphaFoldDB" id="A0AA39GEN2"/>
<accession>A0AA39GEN2</accession>
<keyword evidence="5" id="KW-1185">Reference proteome</keyword>
<dbReference type="InterPro" id="IPR050797">
    <property type="entry name" value="Carb_Metab_Trans_Reg"/>
</dbReference>
<dbReference type="Proteomes" id="UP001175261">
    <property type="component" value="Unassembled WGS sequence"/>
</dbReference>
<feature type="region of interest" description="Disordered" evidence="2">
    <location>
        <begin position="27"/>
        <end position="97"/>
    </location>
</feature>
<gene>
    <name evidence="4" type="ORF">NLU13_7103</name>
</gene>
<dbReference type="Pfam" id="PF04082">
    <property type="entry name" value="Fungal_trans"/>
    <property type="match status" value="1"/>
</dbReference>
<dbReference type="GO" id="GO:0005634">
    <property type="term" value="C:nucleus"/>
    <property type="evidence" value="ECO:0007669"/>
    <property type="project" value="TreeGrafter"/>
</dbReference>
<dbReference type="GO" id="GO:0003677">
    <property type="term" value="F:DNA binding"/>
    <property type="evidence" value="ECO:0007669"/>
    <property type="project" value="InterPro"/>
</dbReference>
<name>A0AA39GEN2_SARSR</name>
<proteinExistence type="predicted"/>
<reference evidence="4" key="1">
    <citation type="submission" date="2022-10" db="EMBL/GenBank/DDBJ databases">
        <title>Determination and structural analysis of whole genome sequence of Sarocladium strictum F4-1.</title>
        <authorList>
            <person name="Hu L."/>
            <person name="Jiang Y."/>
        </authorList>
    </citation>
    <scope>NUCLEOTIDE SEQUENCE</scope>
    <source>
        <strain evidence="4">F4-1</strain>
    </source>
</reference>
<dbReference type="PANTHER" id="PTHR31668:SF10">
    <property type="entry name" value="ZN(II)2CYS6 TRANSCRIPTION FACTOR (EUROFUNG)"/>
    <property type="match status" value="1"/>
</dbReference>
<feature type="domain" description="Xylanolytic transcriptional activator regulatory" evidence="3">
    <location>
        <begin position="330"/>
        <end position="403"/>
    </location>
</feature>
<dbReference type="PANTHER" id="PTHR31668">
    <property type="entry name" value="GLUCOSE TRANSPORT TRANSCRIPTION REGULATOR RGT1-RELATED-RELATED"/>
    <property type="match status" value="1"/>
</dbReference>
<dbReference type="GO" id="GO:0006351">
    <property type="term" value="P:DNA-templated transcription"/>
    <property type="evidence" value="ECO:0007669"/>
    <property type="project" value="InterPro"/>
</dbReference>
<dbReference type="EMBL" id="JAPDFR010000006">
    <property type="protein sequence ID" value="KAK0385928.1"/>
    <property type="molecule type" value="Genomic_DNA"/>
</dbReference>
<dbReference type="GO" id="GO:0008270">
    <property type="term" value="F:zinc ion binding"/>
    <property type="evidence" value="ECO:0007669"/>
    <property type="project" value="InterPro"/>
</dbReference>
<keyword evidence="1" id="KW-0539">Nucleus</keyword>
<evidence type="ECO:0000259" key="3">
    <source>
        <dbReference type="SMART" id="SM00906"/>
    </source>
</evidence>
<dbReference type="InterPro" id="IPR007219">
    <property type="entry name" value="XnlR_reg_dom"/>
</dbReference>
<evidence type="ECO:0000313" key="4">
    <source>
        <dbReference type="EMBL" id="KAK0385928.1"/>
    </source>
</evidence>
<dbReference type="CDD" id="cd12148">
    <property type="entry name" value="fungal_TF_MHR"/>
    <property type="match status" value="1"/>
</dbReference>
<dbReference type="GO" id="GO:0001080">
    <property type="term" value="P:nitrogen catabolite activation of transcription from RNA polymerase II promoter"/>
    <property type="evidence" value="ECO:0007669"/>
    <property type="project" value="TreeGrafter"/>
</dbReference>